<accession>A0A1T4R6W9</accession>
<dbReference type="EMBL" id="FUWZ01000002">
    <property type="protein sequence ID" value="SKA11800.1"/>
    <property type="molecule type" value="Genomic_DNA"/>
</dbReference>
<gene>
    <name evidence="2" type="ORF">SAMN04488128_102905</name>
</gene>
<protein>
    <recommendedName>
        <fullName evidence="4">Beta-lactamase-inhibitor-like, PepSY-like</fullName>
    </recommendedName>
</protein>
<dbReference type="SUPFAM" id="SSF160574">
    <property type="entry name" value="BT0923-like"/>
    <property type="match status" value="1"/>
</dbReference>
<evidence type="ECO:0000313" key="3">
    <source>
        <dbReference type="Proteomes" id="UP000190367"/>
    </source>
</evidence>
<evidence type="ECO:0000256" key="1">
    <source>
        <dbReference type="SAM" id="SignalP"/>
    </source>
</evidence>
<dbReference type="STRING" id="634771.SAMN04488128_102905"/>
<dbReference type="Gene3D" id="3.10.450.360">
    <property type="match status" value="1"/>
</dbReference>
<dbReference type="AlphaFoldDB" id="A0A1T4R6W9"/>
<organism evidence="2 3">
    <name type="scientific">Chitinophaga eiseniae</name>
    <dbReference type="NCBI Taxonomy" id="634771"/>
    <lineage>
        <taxon>Bacteria</taxon>
        <taxon>Pseudomonadati</taxon>
        <taxon>Bacteroidota</taxon>
        <taxon>Chitinophagia</taxon>
        <taxon>Chitinophagales</taxon>
        <taxon>Chitinophagaceae</taxon>
        <taxon>Chitinophaga</taxon>
    </lineage>
</organism>
<feature type="signal peptide" evidence="1">
    <location>
        <begin position="1"/>
        <end position="21"/>
    </location>
</feature>
<proteinExistence type="predicted"/>
<feature type="chain" id="PRO_5010521980" description="Beta-lactamase-inhibitor-like, PepSY-like" evidence="1">
    <location>
        <begin position="22"/>
        <end position="150"/>
    </location>
</feature>
<name>A0A1T4R6W9_9BACT</name>
<dbReference type="OrthoDB" id="670761at2"/>
<keyword evidence="3" id="KW-1185">Reference proteome</keyword>
<evidence type="ECO:0008006" key="4">
    <source>
        <dbReference type="Google" id="ProtNLM"/>
    </source>
</evidence>
<dbReference type="Proteomes" id="UP000190367">
    <property type="component" value="Unassembled WGS sequence"/>
</dbReference>
<reference evidence="3" key="1">
    <citation type="submission" date="2017-02" db="EMBL/GenBank/DDBJ databases">
        <authorList>
            <person name="Varghese N."/>
            <person name="Submissions S."/>
        </authorList>
    </citation>
    <scope>NUCLEOTIDE SEQUENCE [LARGE SCALE GENOMIC DNA]</scope>
    <source>
        <strain evidence="3">DSM 22224</strain>
    </source>
</reference>
<evidence type="ECO:0000313" key="2">
    <source>
        <dbReference type="EMBL" id="SKA11800.1"/>
    </source>
</evidence>
<keyword evidence="1" id="KW-0732">Signal</keyword>
<sequence>MKKLILLMSAALLLSASALFANTYETTVNSRIQHSFSETFAGASEVKWYTDDNKTFTAKFNMSSSKVTAFFDDAGNLLATSRYLDPEQLPLALTSRLNKKYPNDSLYCIVEYSSNGNVVYFITLEGKDTWTVLKADGTGATSVKSRLKKA</sequence>
<dbReference type="RefSeq" id="WP_143312902.1">
    <property type="nucleotide sequence ID" value="NZ_FUWZ01000002.1"/>
</dbReference>